<keyword evidence="4" id="KW-1185">Reference proteome</keyword>
<gene>
    <name evidence="3" type="ORF">ACFSW7_08935</name>
</gene>
<feature type="coiled-coil region" evidence="2">
    <location>
        <begin position="133"/>
        <end position="206"/>
    </location>
</feature>
<accession>A0ABW5UXQ3</accession>
<evidence type="ECO:0000256" key="1">
    <source>
        <dbReference type="ARBA" id="ARBA00043985"/>
    </source>
</evidence>
<evidence type="ECO:0000313" key="3">
    <source>
        <dbReference type="EMBL" id="MFD2758502.1"/>
    </source>
</evidence>
<keyword evidence="2" id="KW-0175">Coiled coil</keyword>
<comment type="caution">
    <text evidence="3">The sequence shown here is derived from an EMBL/GenBank/DDBJ whole genome shotgun (WGS) entry which is preliminary data.</text>
</comment>
<dbReference type="RefSeq" id="WP_019617756.1">
    <property type="nucleotide sequence ID" value="NZ_JBHUNE010000006.1"/>
</dbReference>
<comment type="similarity">
    <text evidence="1">Belongs to the PspA/Vipp/IM30 family.</text>
</comment>
<dbReference type="Pfam" id="PF04012">
    <property type="entry name" value="PspA_IM30"/>
    <property type="match status" value="1"/>
</dbReference>
<dbReference type="Proteomes" id="UP001597492">
    <property type="component" value="Unassembled WGS sequence"/>
</dbReference>
<evidence type="ECO:0000256" key="2">
    <source>
        <dbReference type="SAM" id="Coils"/>
    </source>
</evidence>
<dbReference type="PANTHER" id="PTHR31088">
    <property type="entry name" value="MEMBRANE-ASSOCIATED PROTEIN VIPP1, CHLOROPLASTIC"/>
    <property type="match status" value="1"/>
</dbReference>
<organism evidence="3 4">
    <name type="scientific">Gulosibacter faecalis</name>
    <dbReference type="NCBI Taxonomy" id="272240"/>
    <lineage>
        <taxon>Bacteria</taxon>
        <taxon>Bacillati</taxon>
        <taxon>Actinomycetota</taxon>
        <taxon>Actinomycetes</taxon>
        <taxon>Micrococcales</taxon>
        <taxon>Microbacteriaceae</taxon>
        <taxon>Gulosibacter</taxon>
    </lineage>
</organism>
<sequence>MAQKQSIFGRISQLVRANINNLIDQAEDPQIMIDQLIRDYSSNISEAEAAIAQTIGNLRMLEDDARQDEQDAREWGQKALAASNKADEFRNSGDTASADKFDNLAKVAIQRQVEEEGNVNTARPQIEQQTQVVDQLKSGLEGMRGKLNELIRKRDELTARAKTAEAQGKVNDALSKINVLDPTTDLGRFEEKIRREEARVRGQQELQASSLDKQFEELENVGTMTEVEARLAALKSGGAQNSITQ</sequence>
<dbReference type="InterPro" id="IPR007157">
    <property type="entry name" value="PspA_VIPP1"/>
</dbReference>
<protein>
    <submittedName>
        <fullName evidence="3">PspA/IM30 family protein</fullName>
    </submittedName>
</protein>
<evidence type="ECO:0000313" key="4">
    <source>
        <dbReference type="Proteomes" id="UP001597492"/>
    </source>
</evidence>
<reference evidence="4" key="1">
    <citation type="journal article" date="2019" name="Int. J. Syst. Evol. Microbiol.">
        <title>The Global Catalogue of Microorganisms (GCM) 10K type strain sequencing project: providing services to taxonomists for standard genome sequencing and annotation.</title>
        <authorList>
            <consortium name="The Broad Institute Genomics Platform"/>
            <consortium name="The Broad Institute Genome Sequencing Center for Infectious Disease"/>
            <person name="Wu L."/>
            <person name="Ma J."/>
        </authorList>
    </citation>
    <scope>NUCLEOTIDE SEQUENCE [LARGE SCALE GENOMIC DNA]</scope>
    <source>
        <strain evidence="4">TISTR 1514</strain>
    </source>
</reference>
<proteinExistence type="inferred from homology"/>
<dbReference type="EMBL" id="JBHUNE010000006">
    <property type="protein sequence ID" value="MFD2758502.1"/>
    <property type="molecule type" value="Genomic_DNA"/>
</dbReference>
<name>A0ABW5UXQ3_9MICO</name>
<dbReference type="PANTHER" id="PTHR31088:SF6">
    <property type="entry name" value="PHAGE SHOCK PROTEIN A"/>
    <property type="match status" value="1"/>
</dbReference>